<accession>A0ABV7JLB1</accession>
<dbReference type="Pfam" id="PF07980">
    <property type="entry name" value="SusD_RagB"/>
    <property type="match status" value="1"/>
</dbReference>
<evidence type="ECO:0000259" key="6">
    <source>
        <dbReference type="Pfam" id="PF07980"/>
    </source>
</evidence>
<dbReference type="PROSITE" id="PS51257">
    <property type="entry name" value="PROKAR_LIPOPROTEIN"/>
    <property type="match status" value="1"/>
</dbReference>
<dbReference type="SUPFAM" id="SSF48452">
    <property type="entry name" value="TPR-like"/>
    <property type="match status" value="1"/>
</dbReference>
<dbReference type="EMBL" id="JBHRTA010000003">
    <property type="protein sequence ID" value="MFC3196122.1"/>
    <property type="molecule type" value="Genomic_DNA"/>
</dbReference>
<dbReference type="InterPro" id="IPR012944">
    <property type="entry name" value="SusD_RagB_dom"/>
</dbReference>
<dbReference type="Proteomes" id="UP001595526">
    <property type="component" value="Unassembled WGS sequence"/>
</dbReference>
<organism evidence="7 8">
    <name type="scientific">Parapedobacter deserti</name>
    <dbReference type="NCBI Taxonomy" id="1912957"/>
    <lineage>
        <taxon>Bacteria</taxon>
        <taxon>Pseudomonadati</taxon>
        <taxon>Bacteroidota</taxon>
        <taxon>Sphingobacteriia</taxon>
        <taxon>Sphingobacteriales</taxon>
        <taxon>Sphingobacteriaceae</taxon>
        <taxon>Parapedobacter</taxon>
    </lineage>
</organism>
<dbReference type="InterPro" id="IPR011990">
    <property type="entry name" value="TPR-like_helical_dom_sf"/>
</dbReference>
<dbReference type="RefSeq" id="WP_379018522.1">
    <property type="nucleotide sequence ID" value="NZ_JBHRTA010000003.1"/>
</dbReference>
<keyword evidence="3" id="KW-0732">Signal</keyword>
<keyword evidence="4" id="KW-0472">Membrane</keyword>
<evidence type="ECO:0000256" key="2">
    <source>
        <dbReference type="ARBA" id="ARBA00006275"/>
    </source>
</evidence>
<keyword evidence="8" id="KW-1185">Reference proteome</keyword>
<comment type="subcellular location">
    <subcellularLocation>
        <location evidence="1">Cell outer membrane</location>
    </subcellularLocation>
</comment>
<protein>
    <submittedName>
        <fullName evidence="7">RagB/SusD family nutrient uptake outer membrane protein</fullName>
    </submittedName>
</protein>
<evidence type="ECO:0000256" key="1">
    <source>
        <dbReference type="ARBA" id="ARBA00004442"/>
    </source>
</evidence>
<sequence length="514" mass="58100">MKPIRYIQYTGMVIVALMLAASCGDLLDTPLENEQIADEIDYSQSQNMVLVLYGAYGELYDLPWEVHTTVGVRGDDVNAAGDQVPLQQTDVFNYDRNFWIVNGTWQRLYSDLIYWHGAIESIQRYQEAGADAATAQRYIAEIKVMQGFKLLQLARLWGDILIPHSSAPSDLFNVEVSTFEQVMEHISNLMDEAIPLLPEVRPNQRTDIRGGVTAYTALAVKAMANLERQNYQAVADATGQIIQSGLFSLAQDYYQLFKIPGKLDDEKLLEFQFSDYGTGTGTDNRFSFVVYGPPAAAWTPAVSGAGGGWGFWEPTMKYVKFMLDRNEEVRLPVSVLFTPAGIADIQSDPNYADLPDWVTNRTPDNDVFLDHPRYRFLSGKHYLPTAQLTPGRTVYGTNNNFSVIRYSEVLLMHAEALVSGATSTVMSADEAVNEVRDRANLGSINGVTLDDVLDEKFAEFGMEWGVRFYDLVRHNRTEELNHEGRNYNPNEHRFLPYPLEQLDILPQLREHMQR</sequence>
<evidence type="ECO:0000256" key="4">
    <source>
        <dbReference type="ARBA" id="ARBA00023136"/>
    </source>
</evidence>
<evidence type="ECO:0000313" key="7">
    <source>
        <dbReference type="EMBL" id="MFC3196122.1"/>
    </source>
</evidence>
<evidence type="ECO:0000313" key="8">
    <source>
        <dbReference type="Proteomes" id="UP001595526"/>
    </source>
</evidence>
<keyword evidence="5" id="KW-0998">Cell outer membrane</keyword>
<gene>
    <name evidence="7" type="ORF">ACFOET_00715</name>
</gene>
<dbReference type="Gene3D" id="1.25.40.390">
    <property type="match status" value="1"/>
</dbReference>
<comment type="caution">
    <text evidence="7">The sequence shown here is derived from an EMBL/GenBank/DDBJ whole genome shotgun (WGS) entry which is preliminary data.</text>
</comment>
<proteinExistence type="inferred from homology"/>
<name>A0ABV7JLB1_9SPHI</name>
<reference evidence="8" key="1">
    <citation type="journal article" date="2019" name="Int. J. Syst. Evol. Microbiol.">
        <title>The Global Catalogue of Microorganisms (GCM) 10K type strain sequencing project: providing services to taxonomists for standard genome sequencing and annotation.</title>
        <authorList>
            <consortium name="The Broad Institute Genomics Platform"/>
            <consortium name="The Broad Institute Genome Sequencing Center for Infectious Disease"/>
            <person name="Wu L."/>
            <person name="Ma J."/>
        </authorList>
    </citation>
    <scope>NUCLEOTIDE SEQUENCE [LARGE SCALE GENOMIC DNA]</scope>
    <source>
        <strain evidence="8">KCTC 52416</strain>
    </source>
</reference>
<evidence type="ECO:0000256" key="3">
    <source>
        <dbReference type="ARBA" id="ARBA00022729"/>
    </source>
</evidence>
<evidence type="ECO:0000256" key="5">
    <source>
        <dbReference type="ARBA" id="ARBA00023237"/>
    </source>
</evidence>
<comment type="similarity">
    <text evidence="2">Belongs to the SusD family.</text>
</comment>
<feature type="domain" description="RagB/SusD" evidence="6">
    <location>
        <begin position="322"/>
        <end position="483"/>
    </location>
</feature>